<evidence type="ECO:0000313" key="2">
    <source>
        <dbReference type="Proteomes" id="UP000008367"/>
    </source>
</evidence>
<organism evidence="1 2">
    <name type="scientific">Vibrio harveyi</name>
    <name type="common">Beneckea harveyi</name>
    <dbReference type="NCBI Taxonomy" id="669"/>
    <lineage>
        <taxon>Bacteria</taxon>
        <taxon>Pseudomonadati</taxon>
        <taxon>Pseudomonadota</taxon>
        <taxon>Gammaproteobacteria</taxon>
        <taxon>Vibrionales</taxon>
        <taxon>Vibrionaceae</taxon>
        <taxon>Vibrio</taxon>
    </lineage>
</organism>
<dbReference type="EMBL" id="AJSR01001532">
    <property type="protein sequence ID" value="EKM30688.1"/>
    <property type="molecule type" value="Genomic_DNA"/>
</dbReference>
<gene>
    <name evidence="1" type="ORF">VCHENC02_3596B</name>
</gene>
<accession>A0A454CWB0</accession>
<reference evidence="1 2" key="1">
    <citation type="submission" date="2012-10" db="EMBL/GenBank/DDBJ databases">
        <title>Genome sequence of Vibrio Cholerae HENC-02.</title>
        <authorList>
            <person name="Eppinger M."/>
            <person name="Hasan N.A."/>
            <person name="Sengamalay N."/>
            <person name="Hine E."/>
            <person name="Su Q."/>
            <person name="Daugherty S.C."/>
            <person name="Young S."/>
            <person name="Sadzewicz L."/>
            <person name="Tallon L."/>
            <person name="Cebula T.A."/>
            <person name="Ravel J."/>
            <person name="Colwell R.R."/>
        </authorList>
    </citation>
    <scope>NUCLEOTIDE SEQUENCE [LARGE SCALE GENOMIC DNA]</scope>
    <source>
        <strain evidence="1 2">HENC-02</strain>
    </source>
</reference>
<name>A0A454CWB0_VIBHA</name>
<proteinExistence type="predicted"/>
<feature type="non-terminal residue" evidence="1">
    <location>
        <position position="1"/>
    </location>
</feature>
<protein>
    <submittedName>
        <fullName evidence="1">Uncharacterized protein</fullName>
    </submittedName>
</protein>
<sequence>RRVYCVKHHYCWR</sequence>
<dbReference type="Proteomes" id="UP000008367">
    <property type="component" value="Unassembled WGS sequence"/>
</dbReference>
<comment type="caution">
    <text evidence="1">The sequence shown here is derived from an EMBL/GenBank/DDBJ whole genome shotgun (WGS) entry which is preliminary data.</text>
</comment>
<evidence type="ECO:0000313" key="1">
    <source>
        <dbReference type="EMBL" id="EKM30688.1"/>
    </source>
</evidence>